<gene>
    <name evidence="2" type="ORF">Krac_0926</name>
</gene>
<dbReference type="EMBL" id="ADVG01000005">
    <property type="protein sequence ID" value="EFH80335.1"/>
    <property type="molecule type" value="Genomic_DNA"/>
</dbReference>
<protein>
    <recommendedName>
        <fullName evidence="4">ABC transporter permease</fullName>
    </recommendedName>
</protein>
<dbReference type="InParanoid" id="D6U5S4"/>
<accession>D6U5S4</accession>
<dbReference type="STRING" id="485913.Krac_0926"/>
<keyword evidence="3" id="KW-1185">Reference proteome</keyword>
<feature type="transmembrane region" description="Helical" evidence="1">
    <location>
        <begin position="124"/>
        <end position="157"/>
    </location>
</feature>
<evidence type="ECO:0008006" key="4">
    <source>
        <dbReference type="Google" id="ProtNLM"/>
    </source>
</evidence>
<feature type="transmembrane region" description="Helical" evidence="1">
    <location>
        <begin position="209"/>
        <end position="229"/>
    </location>
</feature>
<evidence type="ECO:0000256" key="1">
    <source>
        <dbReference type="SAM" id="Phobius"/>
    </source>
</evidence>
<dbReference type="eggNOG" id="ENOG5032YEJ">
    <property type="taxonomic scope" value="Bacteria"/>
</dbReference>
<feature type="transmembrane region" description="Helical" evidence="1">
    <location>
        <begin position="249"/>
        <end position="267"/>
    </location>
</feature>
<proteinExistence type="predicted"/>
<reference evidence="2 3" key="1">
    <citation type="journal article" date="2011" name="Stand. Genomic Sci.">
        <title>Non-contiguous finished genome sequence and contextual data of the filamentous soil bacterium Ktedonobacter racemifer type strain (SOSP1-21).</title>
        <authorList>
            <person name="Chang Y.J."/>
            <person name="Land M."/>
            <person name="Hauser L."/>
            <person name="Chertkov O."/>
            <person name="Del Rio T.G."/>
            <person name="Nolan M."/>
            <person name="Copeland A."/>
            <person name="Tice H."/>
            <person name="Cheng J.F."/>
            <person name="Lucas S."/>
            <person name="Han C."/>
            <person name="Goodwin L."/>
            <person name="Pitluck S."/>
            <person name="Ivanova N."/>
            <person name="Ovchinikova G."/>
            <person name="Pati A."/>
            <person name="Chen A."/>
            <person name="Palaniappan K."/>
            <person name="Mavromatis K."/>
            <person name="Liolios K."/>
            <person name="Brettin T."/>
            <person name="Fiebig A."/>
            <person name="Rohde M."/>
            <person name="Abt B."/>
            <person name="Goker M."/>
            <person name="Detter J.C."/>
            <person name="Woyke T."/>
            <person name="Bristow J."/>
            <person name="Eisen J.A."/>
            <person name="Markowitz V."/>
            <person name="Hugenholtz P."/>
            <person name="Kyrpides N.C."/>
            <person name="Klenk H.P."/>
            <person name="Lapidus A."/>
        </authorList>
    </citation>
    <scope>NUCLEOTIDE SEQUENCE [LARGE SCALE GENOMIC DNA]</scope>
    <source>
        <strain evidence="3">DSM 44963</strain>
    </source>
</reference>
<keyword evidence="1" id="KW-0472">Membrane</keyword>
<organism evidence="2 3">
    <name type="scientific">Ktedonobacter racemifer DSM 44963</name>
    <dbReference type="NCBI Taxonomy" id="485913"/>
    <lineage>
        <taxon>Bacteria</taxon>
        <taxon>Bacillati</taxon>
        <taxon>Chloroflexota</taxon>
        <taxon>Ktedonobacteria</taxon>
        <taxon>Ktedonobacterales</taxon>
        <taxon>Ktedonobacteraceae</taxon>
        <taxon>Ktedonobacter</taxon>
    </lineage>
</organism>
<name>D6U5S4_KTERA</name>
<dbReference type="Proteomes" id="UP000004508">
    <property type="component" value="Unassembled WGS sequence"/>
</dbReference>
<evidence type="ECO:0000313" key="2">
    <source>
        <dbReference type="EMBL" id="EFH80335.1"/>
    </source>
</evidence>
<keyword evidence="1" id="KW-1133">Transmembrane helix</keyword>
<evidence type="ECO:0000313" key="3">
    <source>
        <dbReference type="Proteomes" id="UP000004508"/>
    </source>
</evidence>
<comment type="caution">
    <text evidence="2">The sequence shown here is derived from an EMBL/GenBank/DDBJ whole genome shotgun (WGS) entry which is preliminary data.</text>
</comment>
<feature type="transmembrane region" description="Helical" evidence="1">
    <location>
        <begin position="85"/>
        <end position="103"/>
    </location>
</feature>
<keyword evidence="1" id="KW-0812">Transmembrane</keyword>
<dbReference type="AlphaFoldDB" id="D6U5S4"/>
<sequence length="274" mass="30476">MQPRSKMVLVLKKHMKQGRFPMLSTLRSDIQRAVLSRGFLAGAFGMAIVIVLASTESLYTTFENAPQLPPGYHVELIRNALSSDMVMFAVPILCALPFTPVFVDDIQSGFIKQFLPRCGVNAYILGKLLACAISGGLVLLIGILLAYVLSTLGLTLLEDPFDGGIIATYSAIVLEKAALFLCSGMLWSLVGFTLASMTKSRYMAYAAPFVLYYILIIVHERYFGAWYYLYPREWLNPSHFWILGDWGPVLLQSVFMIGFSILFAIFAKRKLSNG</sequence>